<gene>
    <name evidence="2" type="ORF">ERS852385_00282</name>
</gene>
<dbReference type="SMART" id="SM00507">
    <property type="entry name" value="HNHc"/>
    <property type="match status" value="1"/>
</dbReference>
<dbReference type="OrthoDB" id="9811997at2"/>
<keyword evidence="2" id="KW-0255">Endonuclease</keyword>
<dbReference type="Pfam" id="PF14239">
    <property type="entry name" value="RRXRR"/>
    <property type="match status" value="1"/>
</dbReference>
<organism evidence="2 3">
    <name type="scientific">Mitsuokella jalaludinii</name>
    <dbReference type="NCBI Taxonomy" id="187979"/>
    <lineage>
        <taxon>Bacteria</taxon>
        <taxon>Bacillati</taxon>
        <taxon>Bacillota</taxon>
        <taxon>Negativicutes</taxon>
        <taxon>Selenomonadales</taxon>
        <taxon>Selenomonadaceae</taxon>
        <taxon>Mitsuokella</taxon>
    </lineage>
</organism>
<evidence type="ECO:0000313" key="3">
    <source>
        <dbReference type="Proteomes" id="UP000095546"/>
    </source>
</evidence>
<dbReference type="STRING" id="187979.ERS852385_00282"/>
<sequence length="414" mass="48729">MPKIKKYAFVLDAKRKQLDPTIEQNAWRLVRQYKARLVSKFPMIIQLNKVMDNPNNDEIRCGIDDGANHVGMALVQKCQTRNKVLFKGTIEQRKDVKHLLTVRRGYRRYHRYHKQYRPARFLNRASSRRSGRLMPSIIQRKQAILRVIDRLRQWVRIDGYWLEDVKIDIRALTDGYKPYRWQYQKSNRLDNNLRLAAIHRDGCKCVECGKTKTRFEVHHITPRKTGGADTISNLITLCPKCHAKTFGRESQFADRYYALIGSTGHVEGLDDAQRVMQGKHWFREQLQQRGSLVLTTGGNTANKREDWDIAKTHSNDAVCITDLKPENIDIEEWTIKPMRRQNKAGVDEVCGFHHRDYVTYTYRNGETHTGYVTAMYPDKNQLNFQSPTKHCKRVNALKARLLWRYDKIYWFKCA</sequence>
<keyword evidence="2" id="KW-0540">Nuclease</keyword>
<dbReference type="AlphaFoldDB" id="A0A173WLR1"/>
<evidence type="ECO:0000259" key="1">
    <source>
        <dbReference type="SMART" id="SM00507"/>
    </source>
</evidence>
<dbReference type="CDD" id="cd00085">
    <property type="entry name" value="HNHc"/>
    <property type="match status" value="1"/>
</dbReference>
<feature type="domain" description="HNH nuclease" evidence="1">
    <location>
        <begin position="192"/>
        <end position="243"/>
    </location>
</feature>
<dbReference type="EMBL" id="CYYU01000001">
    <property type="protein sequence ID" value="CUN39407.1"/>
    <property type="molecule type" value="Genomic_DNA"/>
</dbReference>
<dbReference type="InterPro" id="IPR003615">
    <property type="entry name" value="HNH_nuc"/>
</dbReference>
<name>A0A173WLR1_9FIRM</name>
<dbReference type="Proteomes" id="UP000095546">
    <property type="component" value="Unassembled WGS sequence"/>
</dbReference>
<accession>A0A173WLR1</accession>
<reference evidence="2 3" key="1">
    <citation type="submission" date="2015-09" db="EMBL/GenBank/DDBJ databases">
        <authorList>
            <consortium name="Pathogen Informatics"/>
        </authorList>
    </citation>
    <scope>NUCLEOTIDE SEQUENCE [LARGE SCALE GENOMIC DNA]</scope>
    <source>
        <strain evidence="2 3">2789STDY5608828</strain>
    </source>
</reference>
<keyword evidence="3" id="KW-1185">Reference proteome</keyword>
<dbReference type="GO" id="GO:0003676">
    <property type="term" value="F:nucleic acid binding"/>
    <property type="evidence" value="ECO:0007669"/>
    <property type="project" value="InterPro"/>
</dbReference>
<dbReference type="InterPro" id="IPR002711">
    <property type="entry name" value="HNH"/>
</dbReference>
<dbReference type="GO" id="GO:0004519">
    <property type="term" value="F:endonuclease activity"/>
    <property type="evidence" value="ECO:0007669"/>
    <property type="project" value="UniProtKB-KW"/>
</dbReference>
<dbReference type="GO" id="GO:0008270">
    <property type="term" value="F:zinc ion binding"/>
    <property type="evidence" value="ECO:0007669"/>
    <property type="project" value="InterPro"/>
</dbReference>
<dbReference type="Pfam" id="PF01844">
    <property type="entry name" value="HNH"/>
    <property type="match status" value="1"/>
</dbReference>
<evidence type="ECO:0000313" key="2">
    <source>
        <dbReference type="EMBL" id="CUN39407.1"/>
    </source>
</evidence>
<dbReference type="NCBIfam" id="NF040563">
    <property type="entry name" value="guided_IscB"/>
    <property type="match status" value="1"/>
</dbReference>
<dbReference type="InterPro" id="IPR047693">
    <property type="entry name" value="RNA-guided_IscB-like"/>
</dbReference>
<dbReference type="InterPro" id="IPR025938">
    <property type="entry name" value="RRXRR_dom"/>
</dbReference>
<dbReference type="Gene3D" id="1.10.30.50">
    <property type="match status" value="1"/>
</dbReference>
<protein>
    <submittedName>
        <fullName evidence="2">HNH endonuclease</fullName>
    </submittedName>
</protein>
<keyword evidence="2" id="KW-0378">Hydrolase</keyword>
<proteinExistence type="predicted"/>